<reference evidence="23 24" key="1">
    <citation type="submission" date="2016-11" db="EMBL/GenBank/DDBJ databases">
        <title>The macronuclear genome of Stentor coeruleus: a giant cell with tiny introns.</title>
        <authorList>
            <person name="Slabodnick M."/>
            <person name="Ruby J.G."/>
            <person name="Reiff S.B."/>
            <person name="Swart E.C."/>
            <person name="Gosai S."/>
            <person name="Prabakaran S."/>
            <person name="Witkowska E."/>
            <person name="Larue G.E."/>
            <person name="Fisher S."/>
            <person name="Freeman R.M."/>
            <person name="Gunawardena J."/>
            <person name="Chu W."/>
            <person name="Stover N.A."/>
            <person name="Gregory B.D."/>
            <person name="Nowacki M."/>
            <person name="Derisi J."/>
            <person name="Roy S.W."/>
            <person name="Marshall W.F."/>
            <person name="Sood P."/>
        </authorList>
    </citation>
    <scope>NUCLEOTIDE SEQUENCE [LARGE SCALE GENOMIC DNA]</scope>
    <source>
        <strain evidence="23">WM001</strain>
    </source>
</reference>
<dbReference type="PANTHER" id="PTHR12756:SF12">
    <property type="entry name" value="CYTOSOLIC CARBOXYPEPTIDASE-LIKE PROTEIN 5"/>
    <property type="match status" value="1"/>
</dbReference>
<evidence type="ECO:0000256" key="9">
    <source>
        <dbReference type="ARBA" id="ARBA00022801"/>
    </source>
</evidence>
<dbReference type="InterPro" id="IPR040626">
    <property type="entry name" value="Pepdidase_M14_N"/>
</dbReference>
<keyword evidence="24" id="KW-1185">Reference proteome</keyword>
<evidence type="ECO:0000256" key="20">
    <source>
        <dbReference type="ARBA" id="ARBA00047714"/>
    </source>
</evidence>
<comment type="catalytic activity">
    <reaction evidence="16">
        <text>C-terminal L-alpha-aminoacyl-L-glutamyl-[tubulin] + H2O = C-terminal L-alpha-aminoacyl-[tubulin] + L-glutamate</text>
        <dbReference type="Rhea" id="RHEA:63796"/>
        <dbReference type="Rhea" id="RHEA-COMP:16436"/>
        <dbReference type="Rhea" id="RHEA-COMP:16437"/>
        <dbReference type="ChEBI" id="CHEBI:15377"/>
        <dbReference type="ChEBI" id="CHEBI:29985"/>
        <dbReference type="ChEBI" id="CHEBI:90782"/>
        <dbReference type="ChEBI" id="CHEBI:149556"/>
        <dbReference type="EC" id="3.4.17.24"/>
    </reaction>
    <physiologicalReaction direction="left-to-right" evidence="16">
        <dbReference type="Rhea" id="RHEA:63797"/>
    </physiologicalReaction>
</comment>
<evidence type="ECO:0000256" key="14">
    <source>
        <dbReference type="ARBA" id="ARBA00024141"/>
    </source>
</evidence>
<name>A0A1R2C016_9CILI</name>
<evidence type="ECO:0000256" key="1">
    <source>
        <dbReference type="ARBA" id="ARBA00001947"/>
    </source>
</evidence>
<dbReference type="InterPro" id="IPR000834">
    <property type="entry name" value="Peptidase_M14"/>
</dbReference>
<evidence type="ECO:0000256" key="12">
    <source>
        <dbReference type="ARBA" id="ARBA00023212"/>
    </source>
</evidence>
<keyword evidence="10" id="KW-0862">Zinc</keyword>
<protein>
    <recommendedName>
        <fullName evidence="14">Cytosolic carboxypeptidase-like protein 5</fullName>
        <ecNumber evidence="17">3.4.17.24</ecNumber>
    </recommendedName>
    <alternativeName>
        <fullName evidence="19">ATP/GTP-binding protein-like 5</fullName>
    </alternativeName>
    <alternativeName>
        <fullName evidence="18">Protein deglutamylase CCP5</fullName>
    </alternativeName>
</protein>
<evidence type="ECO:0000256" key="5">
    <source>
        <dbReference type="ARBA" id="ARBA00005988"/>
    </source>
</evidence>
<keyword evidence="6" id="KW-0963">Cytoplasm</keyword>
<evidence type="ECO:0000256" key="17">
    <source>
        <dbReference type="ARBA" id="ARBA00026108"/>
    </source>
</evidence>
<dbReference type="InterPro" id="IPR034286">
    <property type="entry name" value="M14_AGBL5-like"/>
</dbReference>
<comment type="catalytic activity">
    <reaction evidence="15">
        <text>C-terminal L-alpha-aminoacyl-L-glutamyl-L-glutamyl-[tubulin] + H2O = C-terminal L-alpha-aminoacyl-L-glutamyl-[tubulin] + L-glutamate</text>
        <dbReference type="Rhea" id="RHEA:63792"/>
        <dbReference type="Rhea" id="RHEA-COMP:16435"/>
        <dbReference type="Rhea" id="RHEA-COMP:16436"/>
        <dbReference type="ChEBI" id="CHEBI:15377"/>
        <dbReference type="ChEBI" id="CHEBI:29985"/>
        <dbReference type="ChEBI" id="CHEBI:149555"/>
        <dbReference type="ChEBI" id="CHEBI:149556"/>
        <dbReference type="EC" id="3.4.17.24"/>
    </reaction>
    <physiologicalReaction direction="left-to-right" evidence="15">
        <dbReference type="Rhea" id="RHEA:63793"/>
    </physiologicalReaction>
</comment>
<dbReference type="GO" id="GO:0030496">
    <property type="term" value="C:midbody"/>
    <property type="evidence" value="ECO:0007669"/>
    <property type="project" value="UniProtKB-SubCell"/>
</dbReference>
<evidence type="ECO:0000313" key="24">
    <source>
        <dbReference type="Proteomes" id="UP000187209"/>
    </source>
</evidence>
<evidence type="ECO:0000256" key="6">
    <source>
        <dbReference type="ARBA" id="ARBA00022490"/>
    </source>
</evidence>
<dbReference type="Gene3D" id="3.40.630.10">
    <property type="entry name" value="Zn peptidases"/>
    <property type="match status" value="1"/>
</dbReference>
<keyword evidence="7" id="KW-0645">Protease</keyword>
<dbReference type="AlphaFoldDB" id="A0A1R2C016"/>
<evidence type="ECO:0000256" key="16">
    <source>
        <dbReference type="ARBA" id="ARBA00024627"/>
    </source>
</evidence>
<dbReference type="CDD" id="cd06236">
    <property type="entry name" value="M14_AGBL5_like"/>
    <property type="match status" value="1"/>
</dbReference>
<evidence type="ECO:0000313" key="23">
    <source>
        <dbReference type="EMBL" id="OMJ82310.1"/>
    </source>
</evidence>
<dbReference type="GO" id="GO:0006508">
    <property type="term" value="P:proteolysis"/>
    <property type="evidence" value="ECO:0007669"/>
    <property type="project" value="UniProtKB-KW"/>
</dbReference>
<evidence type="ECO:0000256" key="3">
    <source>
        <dbReference type="ARBA" id="ARBA00004186"/>
    </source>
</evidence>
<evidence type="ECO:0000256" key="15">
    <source>
        <dbReference type="ARBA" id="ARBA00024524"/>
    </source>
</evidence>
<evidence type="ECO:0000259" key="22">
    <source>
        <dbReference type="PROSITE" id="PS52035"/>
    </source>
</evidence>
<dbReference type="OrthoDB" id="10253041at2759"/>
<comment type="similarity">
    <text evidence="5 21">Belongs to the peptidase M14 family.</text>
</comment>
<keyword evidence="9" id="KW-0378">Hydrolase</keyword>
<keyword evidence="8" id="KW-0479">Metal-binding</keyword>
<dbReference type="GO" id="GO:0005634">
    <property type="term" value="C:nucleus"/>
    <property type="evidence" value="ECO:0007669"/>
    <property type="project" value="UniProtKB-SubCell"/>
</dbReference>
<evidence type="ECO:0000256" key="4">
    <source>
        <dbReference type="ARBA" id="ARBA00004214"/>
    </source>
</evidence>
<keyword evidence="11" id="KW-0482">Metalloprotease</keyword>
<comment type="subcellular location">
    <subcellularLocation>
        <location evidence="3">Cytoplasm</location>
        <location evidence="3">Cytoskeleton</location>
        <location evidence="3">Spindle</location>
    </subcellularLocation>
    <subcellularLocation>
        <location evidence="4">Midbody</location>
    </subcellularLocation>
    <subcellularLocation>
        <location evidence="2">Nucleus</location>
    </subcellularLocation>
</comment>
<evidence type="ECO:0000256" key="11">
    <source>
        <dbReference type="ARBA" id="ARBA00023049"/>
    </source>
</evidence>
<dbReference type="EMBL" id="MPUH01000345">
    <property type="protein sequence ID" value="OMJ82310.1"/>
    <property type="molecule type" value="Genomic_DNA"/>
</dbReference>
<evidence type="ECO:0000256" key="18">
    <source>
        <dbReference type="ARBA" id="ARBA00032753"/>
    </source>
</evidence>
<feature type="domain" description="Peptidase M14" evidence="22">
    <location>
        <begin position="141"/>
        <end position="427"/>
    </location>
</feature>
<evidence type="ECO:0000256" key="21">
    <source>
        <dbReference type="PROSITE-ProRule" id="PRU01379"/>
    </source>
</evidence>
<dbReference type="Gene3D" id="2.60.40.3120">
    <property type="match status" value="1"/>
</dbReference>
<dbReference type="Pfam" id="PF18027">
    <property type="entry name" value="Pepdidase_M14_N"/>
    <property type="match status" value="1"/>
</dbReference>
<dbReference type="GO" id="GO:0005819">
    <property type="term" value="C:spindle"/>
    <property type="evidence" value="ECO:0007669"/>
    <property type="project" value="UniProtKB-SubCell"/>
</dbReference>
<dbReference type="PANTHER" id="PTHR12756">
    <property type="entry name" value="CYTOSOLIC CARBOXYPEPTIDASE"/>
    <property type="match status" value="1"/>
</dbReference>
<evidence type="ECO:0000256" key="2">
    <source>
        <dbReference type="ARBA" id="ARBA00004123"/>
    </source>
</evidence>
<comment type="cofactor">
    <cofactor evidence="1">
        <name>Zn(2+)</name>
        <dbReference type="ChEBI" id="CHEBI:29105"/>
    </cofactor>
</comment>
<dbReference type="Pfam" id="PF00246">
    <property type="entry name" value="Peptidase_M14"/>
    <property type="match status" value="1"/>
</dbReference>
<proteinExistence type="inferred from homology"/>
<organism evidence="23 24">
    <name type="scientific">Stentor coeruleus</name>
    <dbReference type="NCBI Taxonomy" id="5963"/>
    <lineage>
        <taxon>Eukaryota</taxon>
        <taxon>Sar</taxon>
        <taxon>Alveolata</taxon>
        <taxon>Ciliophora</taxon>
        <taxon>Postciliodesmatophora</taxon>
        <taxon>Heterotrichea</taxon>
        <taxon>Heterotrichida</taxon>
        <taxon>Stentoridae</taxon>
        <taxon>Stentor</taxon>
    </lineage>
</organism>
<evidence type="ECO:0000256" key="8">
    <source>
        <dbReference type="ARBA" id="ARBA00022723"/>
    </source>
</evidence>
<gene>
    <name evidence="23" type="ORF">SteCoe_17025</name>
</gene>
<evidence type="ECO:0000256" key="13">
    <source>
        <dbReference type="ARBA" id="ARBA00023242"/>
    </source>
</evidence>
<dbReference type="GO" id="GO:0008270">
    <property type="term" value="F:zinc ion binding"/>
    <property type="evidence" value="ECO:0007669"/>
    <property type="project" value="InterPro"/>
</dbReference>
<keyword evidence="13" id="KW-0539">Nucleus</keyword>
<evidence type="ECO:0000256" key="10">
    <source>
        <dbReference type="ARBA" id="ARBA00022833"/>
    </source>
</evidence>
<dbReference type="GO" id="GO:0004181">
    <property type="term" value="F:metallocarboxypeptidase activity"/>
    <property type="evidence" value="ECO:0007669"/>
    <property type="project" value="InterPro"/>
</dbReference>
<keyword evidence="12" id="KW-0206">Cytoskeleton</keyword>
<evidence type="ECO:0000256" key="7">
    <source>
        <dbReference type="ARBA" id="ARBA00022670"/>
    </source>
</evidence>
<dbReference type="PROSITE" id="PS52035">
    <property type="entry name" value="PEPTIDASE_M14"/>
    <property type="match status" value="1"/>
</dbReference>
<comment type="caution">
    <text evidence="23">The sequence shown here is derived from an EMBL/GenBank/DDBJ whole genome shotgun (WGS) entry which is preliminary data.</text>
</comment>
<dbReference type="EC" id="3.4.17.24" evidence="17"/>
<dbReference type="SUPFAM" id="SSF53187">
    <property type="entry name" value="Zn-dependent exopeptidases"/>
    <property type="match status" value="1"/>
</dbReference>
<feature type="active site" description="Proton donor/acceptor" evidence="21">
    <location>
        <position position="398"/>
    </location>
</feature>
<sequence length="557" mass="63937">MEDPEHPQQTITAIDNLIFFSNFDSGNLSKATKTSSNTYELEISPDASSKGFSSYRTWFFFGIRGLKKGTYLRLCIINLSYLRPWSSPTYKPVWRCVPSHSEWQRIVTETIFEPIGNGYNKFTWTFEAVANDNDHFFAFAPPYPYCDVMKSISIFEKMCPGDSTFHRESLIRSLDGRDIELITISNKSNFSTEREDRIHGLFPSSGSRCFKAQKPIIFISARVHPGETPASYLLDGILQVLLSPDTRGTSLRSNFVFKIIPILNPDGVYRGNFRVDQNGINLNRCYIEPSIMEHPTIYAAKWYFSYLHNVKFYLDLHAHMSKRSCFLFGNYLPLEKQPDNQVYAKLIEINTPYFEFSECDFSEKSMSAKDPKDHHSKEGSGRVAFYQNFGIIHTYTIECSYYMLRPLHNIPPTINMKTGRKFTESIVYNSSGLISVHNRAFFNDLAVGVLMAILDVEQCNSNSRLPLSEFRTLESMKEYIRARAMIQNRILSKNFSRGEVKRPDKTTADKPTTLPKVPLRKIHKLNVVSPIFNSVPQTLHHKAKVVIGPRGKSLIRE</sequence>
<dbReference type="Proteomes" id="UP000187209">
    <property type="component" value="Unassembled WGS sequence"/>
</dbReference>
<evidence type="ECO:0000256" key="19">
    <source>
        <dbReference type="ARBA" id="ARBA00032928"/>
    </source>
</evidence>
<comment type="catalytic activity">
    <reaction evidence="20">
        <text>gamma-L-glutamyl-L-glutamyl-[protein] + H2O = L-glutamyl-[protein] + L-glutamate</text>
        <dbReference type="Rhea" id="RHEA:60152"/>
        <dbReference type="Rhea" id="RHEA-COMP:10208"/>
        <dbReference type="Rhea" id="RHEA-COMP:15517"/>
        <dbReference type="ChEBI" id="CHEBI:15377"/>
        <dbReference type="ChEBI" id="CHEBI:29973"/>
        <dbReference type="ChEBI" id="CHEBI:29985"/>
        <dbReference type="ChEBI" id="CHEBI:143622"/>
    </reaction>
    <physiologicalReaction direction="left-to-right" evidence="20">
        <dbReference type="Rhea" id="RHEA:60153"/>
    </physiologicalReaction>
</comment>
<dbReference type="InterPro" id="IPR050821">
    <property type="entry name" value="Cytosolic_carboxypeptidase"/>
</dbReference>
<accession>A0A1R2C016</accession>